<evidence type="ECO:0000313" key="2">
    <source>
        <dbReference type="Proteomes" id="UP000320390"/>
    </source>
</evidence>
<keyword evidence="2" id="KW-1185">Reference proteome</keyword>
<proteinExistence type="predicted"/>
<name>A0A518EZ56_9BACT</name>
<dbReference type="Proteomes" id="UP000320390">
    <property type="component" value="Chromosome"/>
</dbReference>
<gene>
    <name evidence="1" type="ORF">Poly30_49330</name>
</gene>
<evidence type="ECO:0000313" key="1">
    <source>
        <dbReference type="EMBL" id="QDV09375.1"/>
    </source>
</evidence>
<sequence length="80" mass="8880">MRLISMDRGPANGLRRALAAEQHARELEPILDSRHAQIGGWTDPHEGTRNEGRAVVPDQLVLSLPSICQHRPTRGLDQIP</sequence>
<organism evidence="1 2">
    <name type="scientific">Saltatorellus ferox</name>
    <dbReference type="NCBI Taxonomy" id="2528018"/>
    <lineage>
        <taxon>Bacteria</taxon>
        <taxon>Pseudomonadati</taxon>
        <taxon>Planctomycetota</taxon>
        <taxon>Planctomycetia</taxon>
        <taxon>Planctomycetia incertae sedis</taxon>
        <taxon>Saltatorellus</taxon>
    </lineage>
</organism>
<reference evidence="1 2" key="1">
    <citation type="submission" date="2019-02" db="EMBL/GenBank/DDBJ databases">
        <title>Deep-cultivation of Planctomycetes and their phenomic and genomic characterization uncovers novel biology.</title>
        <authorList>
            <person name="Wiegand S."/>
            <person name="Jogler M."/>
            <person name="Boedeker C."/>
            <person name="Pinto D."/>
            <person name="Vollmers J."/>
            <person name="Rivas-Marin E."/>
            <person name="Kohn T."/>
            <person name="Peeters S.H."/>
            <person name="Heuer A."/>
            <person name="Rast P."/>
            <person name="Oberbeckmann S."/>
            <person name="Bunk B."/>
            <person name="Jeske O."/>
            <person name="Meyerdierks A."/>
            <person name="Storesund J.E."/>
            <person name="Kallscheuer N."/>
            <person name="Luecker S."/>
            <person name="Lage O.M."/>
            <person name="Pohl T."/>
            <person name="Merkel B.J."/>
            <person name="Hornburger P."/>
            <person name="Mueller R.-W."/>
            <person name="Bruemmer F."/>
            <person name="Labrenz M."/>
            <person name="Spormann A.M."/>
            <person name="Op den Camp H."/>
            <person name="Overmann J."/>
            <person name="Amann R."/>
            <person name="Jetten M.S.M."/>
            <person name="Mascher T."/>
            <person name="Medema M.H."/>
            <person name="Devos D.P."/>
            <person name="Kaster A.-K."/>
            <person name="Ovreas L."/>
            <person name="Rohde M."/>
            <person name="Galperin M.Y."/>
            <person name="Jogler C."/>
        </authorList>
    </citation>
    <scope>NUCLEOTIDE SEQUENCE [LARGE SCALE GENOMIC DNA]</scope>
    <source>
        <strain evidence="1 2">Poly30</strain>
    </source>
</reference>
<accession>A0A518EZ56</accession>
<dbReference type="EMBL" id="CP036434">
    <property type="protein sequence ID" value="QDV09375.1"/>
    <property type="molecule type" value="Genomic_DNA"/>
</dbReference>
<protein>
    <submittedName>
        <fullName evidence="1">Uncharacterized protein</fullName>
    </submittedName>
</protein>
<dbReference type="AlphaFoldDB" id="A0A518EZ56"/>